<comment type="similarity">
    <text evidence="1">Belongs to the short-chain dehydrogenases/reductases (SDR) family.</text>
</comment>
<dbReference type="Gene3D" id="3.40.50.720">
    <property type="entry name" value="NAD(P)-binding Rossmann-like Domain"/>
    <property type="match status" value="1"/>
</dbReference>
<dbReference type="InterPro" id="IPR020904">
    <property type="entry name" value="Sc_DH/Rdtase_CS"/>
</dbReference>
<protein>
    <submittedName>
        <fullName evidence="3">3-oxoacyl-[acyl-carrier protein] reductase</fullName>
    </submittedName>
</protein>
<dbReference type="GO" id="GO:0016491">
    <property type="term" value="F:oxidoreductase activity"/>
    <property type="evidence" value="ECO:0007669"/>
    <property type="project" value="UniProtKB-KW"/>
</dbReference>
<dbReference type="Proteomes" id="UP000184251">
    <property type="component" value="Unassembled WGS sequence"/>
</dbReference>
<dbReference type="PRINTS" id="PR00080">
    <property type="entry name" value="SDRFAMILY"/>
</dbReference>
<evidence type="ECO:0000256" key="2">
    <source>
        <dbReference type="ARBA" id="ARBA00023002"/>
    </source>
</evidence>
<sequence>MLKGKSAVVTGASKGIGKAIAIELAKNGADIVINYCSSEDAAKDLKKDIEALGSKAVLCCCDVSVPEEAKALVDLAVEKFGKIDILINNAGIGLAPPSALDITNEDFARVIDINLKGTFYCSMEAVREMMKRGSGKIIGISSSAVEQPRGGTAAYSASKSGVELLMNSLAQEFGPYGINVNIVAPGPTETEMLKDFFTPERKKEVESGIPLRRLAKPEDIAKAVLFLVSDMSGYITGQKILVDGGRTIR</sequence>
<dbReference type="GO" id="GO:0008206">
    <property type="term" value="P:bile acid metabolic process"/>
    <property type="evidence" value="ECO:0007669"/>
    <property type="project" value="UniProtKB-ARBA"/>
</dbReference>
<dbReference type="InterPro" id="IPR036291">
    <property type="entry name" value="NAD(P)-bd_dom_sf"/>
</dbReference>
<dbReference type="PANTHER" id="PTHR43639:SF1">
    <property type="entry name" value="SHORT-CHAIN DEHYDROGENASE_REDUCTASE FAMILY PROTEIN"/>
    <property type="match status" value="1"/>
</dbReference>
<reference evidence="3 4" key="1">
    <citation type="submission" date="2016-11" db="EMBL/GenBank/DDBJ databases">
        <authorList>
            <person name="Jaros S."/>
            <person name="Januszkiewicz K."/>
            <person name="Wedrychowicz H."/>
        </authorList>
    </citation>
    <scope>NUCLEOTIDE SEQUENCE [LARGE SCALE GENOMIC DNA]</scope>
    <source>
        <strain evidence="3 4">DSM 14828</strain>
    </source>
</reference>
<dbReference type="Pfam" id="PF13561">
    <property type="entry name" value="adh_short_C2"/>
    <property type="match status" value="1"/>
</dbReference>
<accession>A0A1M4T8H0</accession>
<keyword evidence="4" id="KW-1185">Reference proteome</keyword>
<proteinExistence type="inferred from homology"/>
<name>A0A1M4T8H0_9FIRM</name>
<dbReference type="InterPro" id="IPR002347">
    <property type="entry name" value="SDR_fam"/>
</dbReference>
<dbReference type="NCBIfam" id="NF009466">
    <property type="entry name" value="PRK12826.1-2"/>
    <property type="match status" value="1"/>
</dbReference>
<dbReference type="OrthoDB" id="9803333at2"/>
<dbReference type="EMBL" id="FQTU01000002">
    <property type="protein sequence ID" value="SHE40628.1"/>
    <property type="molecule type" value="Genomic_DNA"/>
</dbReference>
<dbReference type="PANTHER" id="PTHR43639">
    <property type="entry name" value="OXIDOREDUCTASE, SHORT-CHAIN DEHYDROGENASE/REDUCTASE FAMILY (AFU_ORTHOLOGUE AFUA_5G02870)"/>
    <property type="match status" value="1"/>
</dbReference>
<evidence type="ECO:0000313" key="4">
    <source>
        <dbReference type="Proteomes" id="UP000184251"/>
    </source>
</evidence>
<evidence type="ECO:0000256" key="1">
    <source>
        <dbReference type="ARBA" id="ARBA00006484"/>
    </source>
</evidence>
<dbReference type="SUPFAM" id="SSF51735">
    <property type="entry name" value="NAD(P)-binding Rossmann-fold domains"/>
    <property type="match status" value="1"/>
</dbReference>
<keyword evidence="2" id="KW-0560">Oxidoreductase</keyword>
<dbReference type="FunFam" id="3.40.50.720:FF:000084">
    <property type="entry name" value="Short-chain dehydrogenase reductase"/>
    <property type="match status" value="1"/>
</dbReference>
<dbReference type="STRING" id="1120975.SAMN02746064_00412"/>
<dbReference type="PROSITE" id="PS00061">
    <property type="entry name" value="ADH_SHORT"/>
    <property type="match status" value="1"/>
</dbReference>
<dbReference type="NCBIfam" id="NF005559">
    <property type="entry name" value="PRK07231.1"/>
    <property type="match status" value="1"/>
</dbReference>
<dbReference type="AlphaFoldDB" id="A0A1M4T8H0"/>
<evidence type="ECO:0000313" key="3">
    <source>
        <dbReference type="EMBL" id="SHE40628.1"/>
    </source>
</evidence>
<gene>
    <name evidence="3" type="ORF">SAMN02746064_00412</name>
</gene>
<dbReference type="PRINTS" id="PR00081">
    <property type="entry name" value="GDHRDH"/>
</dbReference>
<organism evidence="3 4">
    <name type="scientific">Alkalibacter saccharofermentans DSM 14828</name>
    <dbReference type="NCBI Taxonomy" id="1120975"/>
    <lineage>
        <taxon>Bacteria</taxon>
        <taxon>Bacillati</taxon>
        <taxon>Bacillota</taxon>
        <taxon>Clostridia</taxon>
        <taxon>Eubacteriales</taxon>
        <taxon>Eubacteriaceae</taxon>
        <taxon>Alkalibacter</taxon>
    </lineage>
</organism>